<evidence type="ECO:0000313" key="1">
    <source>
        <dbReference type="EMBL" id="KAK6762530.1"/>
    </source>
</evidence>
<accession>A0ABR1EIL7</accession>
<organism evidence="1 2">
    <name type="scientific">Necator americanus</name>
    <name type="common">Human hookworm</name>
    <dbReference type="NCBI Taxonomy" id="51031"/>
    <lineage>
        <taxon>Eukaryota</taxon>
        <taxon>Metazoa</taxon>
        <taxon>Ecdysozoa</taxon>
        <taxon>Nematoda</taxon>
        <taxon>Chromadorea</taxon>
        <taxon>Rhabditida</taxon>
        <taxon>Rhabditina</taxon>
        <taxon>Rhabditomorpha</taxon>
        <taxon>Strongyloidea</taxon>
        <taxon>Ancylostomatidae</taxon>
        <taxon>Bunostominae</taxon>
        <taxon>Necator</taxon>
    </lineage>
</organism>
<evidence type="ECO:0000313" key="2">
    <source>
        <dbReference type="Proteomes" id="UP001303046"/>
    </source>
</evidence>
<name>A0ABR1EIL7_NECAM</name>
<gene>
    <name evidence="1" type="primary">Necator_chrX.g23469</name>
    <name evidence="1" type="ORF">RB195_023305</name>
</gene>
<reference evidence="1 2" key="1">
    <citation type="submission" date="2023-08" db="EMBL/GenBank/DDBJ databases">
        <title>A Necator americanus chromosomal reference genome.</title>
        <authorList>
            <person name="Ilik V."/>
            <person name="Petrzelkova K.J."/>
            <person name="Pardy F."/>
            <person name="Fuh T."/>
            <person name="Niatou-Singa F.S."/>
            <person name="Gouil Q."/>
            <person name="Baker L."/>
            <person name="Ritchie M.E."/>
            <person name="Jex A.R."/>
            <person name="Gazzola D."/>
            <person name="Li H."/>
            <person name="Toshio Fujiwara R."/>
            <person name="Zhan B."/>
            <person name="Aroian R.V."/>
            <person name="Pafco B."/>
            <person name="Schwarz E.M."/>
        </authorList>
    </citation>
    <scope>NUCLEOTIDE SEQUENCE [LARGE SCALE GENOMIC DNA]</scope>
    <source>
        <strain evidence="1 2">Aroian</strain>
        <tissue evidence="1">Whole animal</tissue>
    </source>
</reference>
<proteinExistence type="predicted"/>
<dbReference type="Proteomes" id="UP001303046">
    <property type="component" value="Unassembled WGS sequence"/>
</dbReference>
<keyword evidence="2" id="KW-1185">Reference proteome</keyword>
<dbReference type="EMBL" id="JAVFWL010000006">
    <property type="protein sequence ID" value="KAK6762530.1"/>
    <property type="molecule type" value="Genomic_DNA"/>
</dbReference>
<comment type="caution">
    <text evidence="1">The sequence shown here is derived from an EMBL/GenBank/DDBJ whole genome shotgun (WGS) entry which is preliminary data.</text>
</comment>
<sequence length="122" mass="14317">MKRCSPVLNTANGVVFGEATLSFQKDCFKTLLARQASSAPELEHIHRPAHIRLTRNHRPSRSIWSVSKPLLLGYFWPMIFHNEDLYAKIDEVYRRLTRGYYQHPTPLSKLVTESRLHFFITY</sequence>
<protein>
    <submittedName>
        <fullName evidence="1">Uncharacterized protein</fullName>
    </submittedName>
</protein>